<keyword evidence="2" id="KW-1185">Reference proteome</keyword>
<evidence type="ECO:0000313" key="1">
    <source>
        <dbReference type="EMBL" id="KAH7267161.1"/>
    </source>
</evidence>
<organism evidence="1 2">
    <name type="scientific">Fusarium redolens</name>
    <dbReference type="NCBI Taxonomy" id="48865"/>
    <lineage>
        <taxon>Eukaryota</taxon>
        <taxon>Fungi</taxon>
        <taxon>Dikarya</taxon>
        <taxon>Ascomycota</taxon>
        <taxon>Pezizomycotina</taxon>
        <taxon>Sordariomycetes</taxon>
        <taxon>Hypocreomycetidae</taxon>
        <taxon>Hypocreales</taxon>
        <taxon>Nectriaceae</taxon>
        <taxon>Fusarium</taxon>
        <taxon>Fusarium redolens species complex</taxon>
    </lineage>
</organism>
<name>A0A9P9KRE7_FUSRE</name>
<evidence type="ECO:0000313" key="2">
    <source>
        <dbReference type="Proteomes" id="UP000720189"/>
    </source>
</evidence>
<proteinExistence type="predicted"/>
<sequence>MYRGEALDKVLVPSRAVRIVCGMTRRRRRGTRAWFTQSSCLVSTFHQFFEHAEAALEQLPHFYPCPYRQIQR</sequence>
<dbReference type="AlphaFoldDB" id="A0A9P9KRE7"/>
<reference evidence="1" key="1">
    <citation type="journal article" date="2021" name="Nat. Commun.">
        <title>Genetic determinants of endophytism in the Arabidopsis root mycobiome.</title>
        <authorList>
            <person name="Mesny F."/>
            <person name="Miyauchi S."/>
            <person name="Thiergart T."/>
            <person name="Pickel B."/>
            <person name="Atanasova L."/>
            <person name="Karlsson M."/>
            <person name="Huettel B."/>
            <person name="Barry K.W."/>
            <person name="Haridas S."/>
            <person name="Chen C."/>
            <person name="Bauer D."/>
            <person name="Andreopoulos W."/>
            <person name="Pangilinan J."/>
            <person name="LaButti K."/>
            <person name="Riley R."/>
            <person name="Lipzen A."/>
            <person name="Clum A."/>
            <person name="Drula E."/>
            <person name="Henrissat B."/>
            <person name="Kohler A."/>
            <person name="Grigoriev I.V."/>
            <person name="Martin F.M."/>
            <person name="Hacquard S."/>
        </authorList>
    </citation>
    <scope>NUCLEOTIDE SEQUENCE</scope>
    <source>
        <strain evidence="1">MPI-CAGE-AT-0023</strain>
    </source>
</reference>
<dbReference type="GeneID" id="70214950"/>
<dbReference type="EMBL" id="JAGMUX010000002">
    <property type="protein sequence ID" value="KAH7267161.1"/>
    <property type="molecule type" value="Genomic_DNA"/>
</dbReference>
<dbReference type="Proteomes" id="UP000720189">
    <property type="component" value="Unassembled WGS sequence"/>
</dbReference>
<accession>A0A9P9KRE7</accession>
<dbReference type="RefSeq" id="XP_046054980.1">
    <property type="nucleotide sequence ID" value="XM_046184996.1"/>
</dbReference>
<gene>
    <name evidence="1" type="ORF">BKA55DRAFT_166366</name>
</gene>
<protein>
    <submittedName>
        <fullName evidence="1">Uncharacterized protein</fullName>
    </submittedName>
</protein>
<comment type="caution">
    <text evidence="1">The sequence shown here is derived from an EMBL/GenBank/DDBJ whole genome shotgun (WGS) entry which is preliminary data.</text>
</comment>